<keyword evidence="2" id="KW-1185">Reference proteome</keyword>
<dbReference type="OrthoDB" id="4540879at2"/>
<dbReference type="EMBL" id="LT594324">
    <property type="protein sequence ID" value="SBT39744.1"/>
    <property type="molecule type" value="Genomic_DNA"/>
</dbReference>
<dbReference type="AlphaFoldDB" id="A0A1A8Z730"/>
<dbReference type="Proteomes" id="UP000198765">
    <property type="component" value="Chromosome I"/>
</dbReference>
<evidence type="ECO:0000313" key="1">
    <source>
        <dbReference type="EMBL" id="SBT39744.1"/>
    </source>
</evidence>
<organism evidence="1 2">
    <name type="scientific">Micromonospora narathiwatensis</name>
    <dbReference type="NCBI Taxonomy" id="299146"/>
    <lineage>
        <taxon>Bacteria</taxon>
        <taxon>Bacillati</taxon>
        <taxon>Actinomycetota</taxon>
        <taxon>Actinomycetes</taxon>
        <taxon>Micromonosporales</taxon>
        <taxon>Micromonosporaceae</taxon>
        <taxon>Micromonospora</taxon>
    </lineage>
</organism>
<dbReference type="PATRIC" id="fig|299146.4.peg.784"/>
<protein>
    <submittedName>
        <fullName evidence="1">Uncharacterized protein</fullName>
    </submittedName>
</protein>
<dbReference type="RefSeq" id="WP_091191618.1">
    <property type="nucleotide sequence ID" value="NZ_LT594324.1"/>
</dbReference>
<dbReference type="SUPFAM" id="SSF48498">
    <property type="entry name" value="Tetracyclin repressor-like, C-terminal domain"/>
    <property type="match status" value="1"/>
</dbReference>
<dbReference type="Gene3D" id="1.10.357.10">
    <property type="entry name" value="Tetracycline Repressor, domain 2"/>
    <property type="match status" value="1"/>
</dbReference>
<gene>
    <name evidence="1" type="ORF">GA0070621_0766</name>
</gene>
<name>A0A1A8Z730_9ACTN</name>
<proteinExistence type="predicted"/>
<reference evidence="1 2" key="1">
    <citation type="submission" date="2016-06" db="EMBL/GenBank/DDBJ databases">
        <authorList>
            <person name="Kjaerup R.B."/>
            <person name="Dalgaard T.S."/>
            <person name="Juul-Madsen H.R."/>
        </authorList>
    </citation>
    <scope>NUCLEOTIDE SEQUENCE [LARGE SCALE GENOMIC DNA]</scope>
    <source>
        <strain evidence="1 2">DSM 45248</strain>
    </source>
</reference>
<dbReference type="InterPro" id="IPR036271">
    <property type="entry name" value="Tet_transcr_reg_TetR-rel_C_sf"/>
</dbReference>
<accession>A0A1A8Z730</accession>
<sequence>MWDATVGLGPDIQSRWRAAVTMLRTCGASPPTLATLHEAVGLDLDGVFEFGLRRLLDGYATMFGCAASGSR</sequence>
<evidence type="ECO:0000313" key="2">
    <source>
        <dbReference type="Proteomes" id="UP000198765"/>
    </source>
</evidence>